<evidence type="ECO:0000256" key="1">
    <source>
        <dbReference type="SAM" id="MobiDB-lite"/>
    </source>
</evidence>
<feature type="region of interest" description="Disordered" evidence="1">
    <location>
        <begin position="38"/>
        <end position="57"/>
    </location>
</feature>
<name>A0AAE0GJK4_9CHLO</name>
<dbReference type="EMBL" id="LGRX02005051">
    <property type="protein sequence ID" value="KAK3279236.1"/>
    <property type="molecule type" value="Genomic_DNA"/>
</dbReference>
<sequence>MLRYSDKAGGGGARGEEGTSDAGQTSFQLLTRTGSIKTMSPDATVARSPIGSPTDIPGGYFRRRSTFSSNEAKVGASADLAQLMCSLQMAKKKRVELTHEGLVHYNVAVLYAEGCLMEGGIVYGRDMADNEAGIYHLRLAAEEGVPAAALLLWRMHAGLEPTDALMASLAVAAKAILEPLRIDALADAYLLQAAKCGSAGAAAATAARLLKDQTRLDEAVYWYEEAVRNVEDGKGTGLKDIDAAVEREAPEVPPTYELIAKVGDVLGTGGDGIKRDPAAAAEAYNRAAEAAMEAMKGKLSNKYYEKAAIMEAEAEEEG</sequence>
<dbReference type="Proteomes" id="UP001190700">
    <property type="component" value="Unassembled WGS sequence"/>
</dbReference>
<keyword evidence="3" id="KW-1185">Reference proteome</keyword>
<protein>
    <submittedName>
        <fullName evidence="2">Uncharacterized protein</fullName>
    </submittedName>
</protein>
<dbReference type="InterPro" id="IPR011990">
    <property type="entry name" value="TPR-like_helical_dom_sf"/>
</dbReference>
<comment type="caution">
    <text evidence="2">The sequence shown here is derived from an EMBL/GenBank/DDBJ whole genome shotgun (WGS) entry which is preliminary data.</text>
</comment>
<evidence type="ECO:0000313" key="2">
    <source>
        <dbReference type="EMBL" id="KAK3279236.1"/>
    </source>
</evidence>
<feature type="region of interest" description="Disordered" evidence="1">
    <location>
        <begin position="1"/>
        <end position="24"/>
    </location>
</feature>
<reference evidence="2 3" key="1">
    <citation type="journal article" date="2015" name="Genome Biol. Evol.">
        <title>Comparative Genomics of a Bacterivorous Green Alga Reveals Evolutionary Causalities and Consequences of Phago-Mixotrophic Mode of Nutrition.</title>
        <authorList>
            <person name="Burns J.A."/>
            <person name="Paasch A."/>
            <person name="Narechania A."/>
            <person name="Kim E."/>
        </authorList>
    </citation>
    <scope>NUCLEOTIDE SEQUENCE [LARGE SCALE GENOMIC DNA]</scope>
    <source>
        <strain evidence="2 3">PLY_AMNH</strain>
    </source>
</reference>
<dbReference type="Gene3D" id="1.25.40.10">
    <property type="entry name" value="Tetratricopeptide repeat domain"/>
    <property type="match status" value="1"/>
</dbReference>
<proteinExistence type="predicted"/>
<accession>A0AAE0GJK4</accession>
<evidence type="ECO:0000313" key="3">
    <source>
        <dbReference type="Proteomes" id="UP001190700"/>
    </source>
</evidence>
<dbReference type="AlphaFoldDB" id="A0AAE0GJK4"/>
<organism evidence="2 3">
    <name type="scientific">Cymbomonas tetramitiformis</name>
    <dbReference type="NCBI Taxonomy" id="36881"/>
    <lineage>
        <taxon>Eukaryota</taxon>
        <taxon>Viridiplantae</taxon>
        <taxon>Chlorophyta</taxon>
        <taxon>Pyramimonadophyceae</taxon>
        <taxon>Pyramimonadales</taxon>
        <taxon>Pyramimonadaceae</taxon>
        <taxon>Cymbomonas</taxon>
    </lineage>
</organism>
<gene>
    <name evidence="2" type="ORF">CYMTET_12877</name>
</gene>